<gene>
    <name evidence="1" type="ORF">GGI25_003133</name>
</gene>
<proteinExistence type="predicted"/>
<sequence>MLTGIAHLWLFDSSINPAPTELYGESIGPPNALQGDNSNNKTWFQGHFVDPQTAKQLTLVGVPSKDPPKVHGCMIAEHDTPSYFDLYLCEKAQIAFCAFGVKRHGSGDAMELESGKLTPHRPACAEVKDIRFSTTRMISGDRAQKHLAKYAPSALDAYKGGGDAVVCLGALSIR</sequence>
<name>A0A9W8G8R5_9FUNG</name>
<comment type="caution">
    <text evidence="1">The sequence shown here is derived from an EMBL/GenBank/DDBJ whole genome shotgun (WGS) entry which is preliminary data.</text>
</comment>
<dbReference type="EMBL" id="JANBTW010000032">
    <property type="protein sequence ID" value="KAJ2677498.1"/>
    <property type="molecule type" value="Genomic_DNA"/>
</dbReference>
<organism evidence="1 2">
    <name type="scientific">Coemansia spiralis</name>
    <dbReference type="NCBI Taxonomy" id="417178"/>
    <lineage>
        <taxon>Eukaryota</taxon>
        <taxon>Fungi</taxon>
        <taxon>Fungi incertae sedis</taxon>
        <taxon>Zoopagomycota</taxon>
        <taxon>Kickxellomycotina</taxon>
        <taxon>Kickxellomycetes</taxon>
        <taxon>Kickxellales</taxon>
        <taxon>Kickxellaceae</taxon>
        <taxon>Coemansia</taxon>
    </lineage>
</organism>
<protein>
    <submittedName>
        <fullName evidence="1">Uncharacterized protein</fullName>
    </submittedName>
</protein>
<dbReference type="AlphaFoldDB" id="A0A9W8G8R5"/>
<dbReference type="OrthoDB" id="5544218at2759"/>
<evidence type="ECO:0000313" key="2">
    <source>
        <dbReference type="Proteomes" id="UP001151518"/>
    </source>
</evidence>
<dbReference type="Proteomes" id="UP001151518">
    <property type="component" value="Unassembled WGS sequence"/>
</dbReference>
<evidence type="ECO:0000313" key="1">
    <source>
        <dbReference type="EMBL" id="KAJ2677498.1"/>
    </source>
</evidence>
<reference evidence="1" key="1">
    <citation type="submission" date="2022-07" db="EMBL/GenBank/DDBJ databases">
        <title>Phylogenomic reconstructions and comparative analyses of Kickxellomycotina fungi.</title>
        <authorList>
            <person name="Reynolds N.K."/>
            <person name="Stajich J.E."/>
            <person name="Barry K."/>
            <person name="Grigoriev I.V."/>
            <person name="Crous P."/>
            <person name="Smith M.E."/>
        </authorList>
    </citation>
    <scope>NUCLEOTIDE SEQUENCE</scope>
    <source>
        <strain evidence="1">NRRL 3115</strain>
    </source>
</reference>
<accession>A0A9W8G8R5</accession>